<dbReference type="EMBL" id="JAOPGA020000155">
    <property type="protein sequence ID" value="KAL0477225.1"/>
    <property type="molecule type" value="Genomic_DNA"/>
</dbReference>
<evidence type="ECO:0000259" key="10">
    <source>
        <dbReference type="PROSITE" id="PS50102"/>
    </source>
</evidence>
<dbReference type="InterPro" id="IPR000504">
    <property type="entry name" value="RRM_dom"/>
</dbReference>
<keyword evidence="6" id="KW-0943">RNA-mediated gene silencing</keyword>
<reference evidence="11 12" key="1">
    <citation type="submission" date="2024-03" db="EMBL/GenBank/DDBJ databases">
        <title>The Acrasis kona genome and developmental transcriptomes reveal deep origins of eukaryotic multicellular pathways.</title>
        <authorList>
            <person name="Sheikh S."/>
            <person name="Fu C.-J."/>
            <person name="Brown M.W."/>
            <person name="Baldauf S.L."/>
        </authorList>
    </citation>
    <scope>NUCLEOTIDE SEQUENCE [LARGE SCALE GENOMIC DNA]</scope>
    <source>
        <strain evidence="11 12">ATCC MYA-3509</strain>
    </source>
</reference>
<dbReference type="InterPro" id="IPR035979">
    <property type="entry name" value="RBD_domain_sf"/>
</dbReference>
<proteinExistence type="inferred from homology"/>
<evidence type="ECO:0000256" key="2">
    <source>
        <dbReference type="ARBA" id="ARBA00022484"/>
    </source>
</evidence>
<dbReference type="Pfam" id="PF26253">
    <property type="entry name" value="RdRP_head"/>
    <property type="match status" value="1"/>
</dbReference>
<dbReference type="InterPro" id="IPR058752">
    <property type="entry name" value="RDRP_C_head"/>
</dbReference>
<dbReference type="InterPro" id="IPR007855">
    <property type="entry name" value="RDRP"/>
</dbReference>
<evidence type="ECO:0000313" key="12">
    <source>
        <dbReference type="Proteomes" id="UP001431209"/>
    </source>
</evidence>
<dbReference type="AlphaFoldDB" id="A0AAW2YK56"/>
<dbReference type="SMART" id="SM00360">
    <property type="entry name" value="RRM"/>
    <property type="match status" value="1"/>
</dbReference>
<comment type="catalytic activity">
    <reaction evidence="7 9">
        <text>RNA(n) + a ribonucleoside 5'-triphosphate = RNA(n+1) + diphosphate</text>
        <dbReference type="Rhea" id="RHEA:21248"/>
        <dbReference type="Rhea" id="RHEA-COMP:14527"/>
        <dbReference type="Rhea" id="RHEA-COMP:17342"/>
        <dbReference type="ChEBI" id="CHEBI:33019"/>
        <dbReference type="ChEBI" id="CHEBI:61557"/>
        <dbReference type="ChEBI" id="CHEBI:140395"/>
        <dbReference type="EC" id="2.7.7.48"/>
    </reaction>
</comment>
<dbReference type="GO" id="GO:0030422">
    <property type="term" value="P:siRNA processing"/>
    <property type="evidence" value="ECO:0007669"/>
    <property type="project" value="TreeGrafter"/>
</dbReference>
<evidence type="ECO:0000313" key="11">
    <source>
        <dbReference type="EMBL" id="KAL0477225.1"/>
    </source>
</evidence>
<gene>
    <name evidence="11" type="ORF">AKO1_005852</name>
</gene>
<keyword evidence="2 9" id="KW-0696">RNA-directed RNA polymerase</keyword>
<dbReference type="PANTHER" id="PTHR23079">
    <property type="entry name" value="RNA-DEPENDENT RNA POLYMERASE"/>
    <property type="match status" value="1"/>
</dbReference>
<evidence type="ECO:0000256" key="8">
    <source>
        <dbReference type="PROSITE-ProRule" id="PRU00176"/>
    </source>
</evidence>
<evidence type="ECO:0000256" key="5">
    <source>
        <dbReference type="ARBA" id="ARBA00022884"/>
    </source>
</evidence>
<protein>
    <recommendedName>
        <fullName evidence="9">RNA-dependent RNA polymerase</fullName>
        <ecNumber evidence="9">2.7.7.48</ecNumber>
    </recommendedName>
</protein>
<dbReference type="InterPro" id="IPR012677">
    <property type="entry name" value="Nucleotide-bd_a/b_plait_sf"/>
</dbReference>
<comment type="caution">
    <text evidence="11">The sequence shown here is derived from an EMBL/GenBank/DDBJ whole genome shotgun (WGS) entry which is preliminary data.</text>
</comment>
<dbReference type="GO" id="GO:0003723">
    <property type="term" value="F:RNA binding"/>
    <property type="evidence" value="ECO:0007669"/>
    <property type="project" value="UniProtKB-UniRule"/>
</dbReference>
<dbReference type="SUPFAM" id="SSF54928">
    <property type="entry name" value="RNA-binding domain, RBD"/>
    <property type="match status" value="1"/>
</dbReference>
<dbReference type="PANTHER" id="PTHR23079:SF55">
    <property type="entry name" value="RNA-DIRECTED RNA POLYMERASE"/>
    <property type="match status" value="1"/>
</dbReference>
<evidence type="ECO:0000256" key="6">
    <source>
        <dbReference type="ARBA" id="ARBA00023158"/>
    </source>
</evidence>
<comment type="similarity">
    <text evidence="1 9">Belongs to the RdRP family.</text>
</comment>
<dbReference type="GO" id="GO:0031380">
    <property type="term" value="C:nuclear RNA-directed RNA polymerase complex"/>
    <property type="evidence" value="ECO:0007669"/>
    <property type="project" value="TreeGrafter"/>
</dbReference>
<dbReference type="InterPro" id="IPR057596">
    <property type="entry name" value="RDRP_core"/>
</dbReference>
<organism evidence="11 12">
    <name type="scientific">Acrasis kona</name>
    <dbReference type="NCBI Taxonomy" id="1008807"/>
    <lineage>
        <taxon>Eukaryota</taxon>
        <taxon>Discoba</taxon>
        <taxon>Heterolobosea</taxon>
        <taxon>Tetramitia</taxon>
        <taxon>Eutetramitia</taxon>
        <taxon>Acrasidae</taxon>
        <taxon>Acrasis</taxon>
    </lineage>
</organism>
<evidence type="ECO:0000256" key="7">
    <source>
        <dbReference type="ARBA" id="ARBA00048744"/>
    </source>
</evidence>
<keyword evidence="3 9" id="KW-0808">Transferase</keyword>
<evidence type="ECO:0000256" key="9">
    <source>
        <dbReference type="RuleBase" id="RU363098"/>
    </source>
</evidence>
<dbReference type="GO" id="GO:0003968">
    <property type="term" value="F:RNA-directed RNA polymerase activity"/>
    <property type="evidence" value="ECO:0007669"/>
    <property type="project" value="UniProtKB-KW"/>
</dbReference>
<evidence type="ECO:0000256" key="3">
    <source>
        <dbReference type="ARBA" id="ARBA00022679"/>
    </source>
</evidence>
<dbReference type="Gene3D" id="3.30.70.330">
    <property type="match status" value="1"/>
</dbReference>
<dbReference type="Proteomes" id="UP001431209">
    <property type="component" value="Unassembled WGS sequence"/>
</dbReference>
<dbReference type="PROSITE" id="PS50102">
    <property type="entry name" value="RRM"/>
    <property type="match status" value="1"/>
</dbReference>
<keyword evidence="4 9" id="KW-0548">Nucleotidyltransferase</keyword>
<feature type="domain" description="RRM" evidence="10">
    <location>
        <begin position="5"/>
        <end position="76"/>
    </location>
</feature>
<evidence type="ECO:0000256" key="1">
    <source>
        <dbReference type="ARBA" id="ARBA00005762"/>
    </source>
</evidence>
<dbReference type="Pfam" id="PF05183">
    <property type="entry name" value="RdRP"/>
    <property type="match status" value="1"/>
</dbReference>
<accession>A0AAW2YK56</accession>
<sequence length="1039" mass="118278">MEQTSEVFLRNLNYCTTQLELVRFFNERGAQVTNCKMMKGGKAVLKFSRVEDASSLVNQSPIAIRGRPVYLKSNQSQTFGDIHSLKATTICFCNLLENSIYHDCAIGASLISFNYFKKRITITIDDDGTCIYRIHIPFNEVEQYFMEGEFFIVKSRHVGRIVRVPCRNTGTAYSGTEDDQEQVCELDVQDIEFGNYSAYMVELNDDFDDAIRRLSVEIKSFKPNDLNYLRAIPYDLSSLPFNRQFKLMCAVHKGLLNSSSLSEEVVEYINKLNARQFKNLATYICKLNKSIALSVDELEKIVKKYGKRNLHAVPTGCIEIKKVAITPTRTICFFDEIVPSNRVLREFDEYKHEFLRVTFCDENLKKLTQQEWTIEGVTDRISTILQDGFSLCGKTFTFLAGSGSQLKENSCYFFSNNEHVTADMIREKMGNFENMTSGAKYYARMAQCFSDSTTAVELKKEEMIEVDDLKTADGAYLYTDGAGTASKEIFDDIVSIRGAPQDVSVVQIRCGGCKGTLTLDSSLQGRSVHFSKSMKKFVSPSTHLEILKYSQFSPSYLNRQIITLLSSLGADDDSFQALQNEFLCKVLNITSNHENALKISKQTCSSFIYRMLVNHVPVDEPFLSALLHTLRVKQLKELKKRSRILVEKGASLIGTFDHTNTLGEDEVYVCPSSNNKEPYVGPVIVTKSPCLHPGDIRFLKAVDNSLLRHHTNCIVFPIKGERPIQTKCSNGDLDGDIYWVTWDERIFPTHTASPMESNKTSSSSLDPFSMINLLKFAPFDFGLTSQVDLKSVKKFFVDYITNDVLGVVAQNWLALADEHKALHPKCVQLADLHQVAVSYEKSGIPAKMTKDLRAEKYPDFMENQTKKMYESNQIIGVLFRQVRGEYEKYARSHEESQSQSRIVGNPLFLKYSGTGEFMDEAKEFLSDYNSSLQSIMNQYGIDYESEVVTGNILHFTYPSSSNDYQVVEKVTSMYKTLYLDYLDKFNQGDLTEEQKYAKACAWYKVVYSPEKKKNNKRRLFSFAWIGVEFLGKIINNNKN</sequence>
<keyword evidence="5 8" id="KW-0694">RNA-binding</keyword>
<evidence type="ECO:0000256" key="4">
    <source>
        <dbReference type="ARBA" id="ARBA00022695"/>
    </source>
</evidence>
<dbReference type="EC" id="2.7.7.48" evidence="9"/>
<keyword evidence="12" id="KW-1185">Reference proteome</keyword>
<name>A0AAW2YK56_9EUKA</name>